<dbReference type="CDD" id="cd01166">
    <property type="entry name" value="KdgK"/>
    <property type="match status" value="1"/>
</dbReference>
<dbReference type="InterPro" id="IPR011611">
    <property type="entry name" value="PfkB_dom"/>
</dbReference>
<protein>
    <submittedName>
        <fullName evidence="5">Sugar kinase</fullName>
    </submittedName>
</protein>
<name>A0A2Z5TLN2_9STRE</name>
<feature type="domain" description="Carbohydrate kinase PfkB" evidence="4">
    <location>
        <begin position="3"/>
        <end position="195"/>
    </location>
</feature>
<evidence type="ECO:0000256" key="2">
    <source>
        <dbReference type="ARBA" id="ARBA00022679"/>
    </source>
</evidence>
<dbReference type="Pfam" id="PF00294">
    <property type="entry name" value="PfkB"/>
    <property type="match status" value="2"/>
</dbReference>
<dbReference type="InterPro" id="IPR052700">
    <property type="entry name" value="Carb_kinase_PfkB-like"/>
</dbReference>
<dbReference type="KEGG" id="srq:SR187_3335"/>
<sequence>MAMKKVLLIGEPLIRIMPTNYQEIADGVESRMFFGGSEMNIACNLQGFGYPTKVLTALPEGPLGDRFMAFLVRHGIDVSAIQRVGERIGLYYMESGFGCRPSQVYYDRSHSSLAAMRIEQLDMEQLFEDVALIHFSGITLAIDPTVTLWMKTILEEAKKRNLPISIDLNWRSKMIGKREAKKLFSEFAVYADYCFGIEPIMKDAGDWDLFDRDQAGLYDIEERMLALKETYDFQTIFHTVRQMDDMGRNHYRAYGLAEEFICSVELKTQVLQRVGSGDAFVAGAIYQLLKKASLEETVNFAVASGTYKCSLEGDQMVQSVDRIKSLLDGKNEIIR</sequence>
<dbReference type="EMBL" id="AP018400">
    <property type="protein sequence ID" value="BBA92276.1"/>
    <property type="molecule type" value="Genomic_DNA"/>
</dbReference>
<dbReference type="InterPro" id="IPR029056">
    <property type="entry name" value="Ribokinase-like"/>
</dbReference>
<keyword evidence="3 5" id="KW-0418">Kinase</keyword>
<evidence type="ECO:0000313" key="6">
    <source>
        <dbReference type="Proteomes" id="UP000269331"/>
    </source>
</evidence>
<comment type="similarity">
    <text evidence="1">Belongs to the carbohydrate kinase PfkB family.</text>
</comment>
<dbReference type="AlphaFoldDB" id="A0A2Z5TLN2"/>
<evidence type="ECO:0000256" key="1">
    <source>
        <dbReference type="ARBA" id="ARBA00010688"/>
    </source>
</evidence>
<dbReference type="PANTHER" id="PTHR43320:SF2">
    <property type="entry name" value="2-DEHYDRO-3-DEOXYGLUCONOKINASE_2-DEHYDRO-3-DEOXYGALACTONOKINASE"/>
    <property type="match status" value="1"/>
</dbReference>
<proteinExistence type="inferred from homology"/>
<dbReference type="Gene3D" id="3.40.1190.20">
    <property type="match status" value="1"/>
</dbReference>
<organism evidence="5 6">
    <name type="scientific">Streptococcus ruminantium</name>
    <dbReference type="NCBI Taxonomy" id="1917441"/>
    <lineage>
        <taxon>Bacteria</taxon>
        <taxon>Bacillati</taxon>
        <taxon>Bacillota</taxon>
        <taxon>Bacilli</taxon>
        <taxon>Lactobacillales</taxon>
        <taxon>Streptococcaceae</taxon>
        <taxon>Streptococcus</taxon>
    </lineage>
</organism>
<evidence type="ECO:0000313" key="5">
    <source>
        <dbReference type="EMBL" id="BBA92276.1"/>
    </source>
</evidence>
<accession>A0A2Z5TLN2</accession>
<evidence type="ECO:0000259" key="4">
    <source>
        <dbReference type="Pfam" id="PF00294"/>
    </source>
</evidence>
<reference evidence="5 6" key="1">
    <citation type="journal article" date="2018" name="Genome Biol. Evol.">
        <title>Complete Genome Sequence of Streptococcus ruminantium sp. nov. GUT-187T (=DSM 104980T =JCM 31869T), the Type Strain of S. ruminantium, and Comparison with Genome Sequences of Streptococcus suis Strains.</title>
        <authorList>
            <person name="Tohya M."/>
            <person name="Sekizaki T."/>
            <person name="Miyoshi-Akiyama T."/>
        </authorList>
    </citation>
    <scope>NUCLEOTIDE SEQUENCE [LARGE SCALE GENOMIC DNA]</scope>
    <source>
        <strain evidence="5 6">GUT187T</strain>
    </source>
</reference>
<dbReference type="Proteomes" id="UP000269331">
    <property type="component" value="Chromosome"/>
</dbReference>
<dbReference type="GO" id="GO:0016301">
    <property type="term" value="F:kinase activity"/>
    <property type="evidence" value="ECO:0007669"/>
    <property type="project" value="UniProtKB-KW"/>
</dbReference>
<feature type="domain" description="Carbohydrate kinase PfkB" evidence="4">
    <location>
        <begin position="266"/>
        <end position="315"/>
    </location>
</feature>
<keyword evidence="2" id="KW-0808">Transferase</keyword>
<dbReference type="PANTHER" id="PTHR43320">
    <property type="entry name" value="SUGAR KINASE"/>
    <property type="match status" value="1"/>
</dbReference>
<evidence type="ECO:0000256" key="3">
    <source>
        <dbReference type="ARBA" id="ARBA00022777"/>
    </source>
</evidence>
<gene>
    <name evidence="5" type="ORF">SR187_3335</name>
</gene>
<dbReference type="SUPFAM" id="SSF53613">
    <property type="entry name" value="Ribokinase-like"/>
    <property type="match status" value="1"/>
</dbReference>